<evidence type="ECO:0000313" key="4">
    <source>
        <dbReference type="Proteomes" id="UP000478052"/>
    </source>
</evidence>
<keyword evidence="1" id="KW-0812">Transmembrane</keyword>
<gene>
    <name evidence="3" type="ORF">FWK35_00007702</name>
</gene>
<keyword evidence="4" id="KW-1185">Reference proteome</keyword>
<reference evidence="3 4" key="1">
    <citation type="submission" date="2019-08" db="EMBL/GenBank/DDBJ databases">
        <title>Whole genome of Aphis craccivora.</title>
        <authorList>
            <person name="Voronova N.V."/>
            <person name="Shulinski R.S."/>
            <person name="Bandarenka Y.V."/>
            <person name="Zhorov D.G."/>
            <person name="Warner D."/>
        </authorList>
    </citation>
    <scope>NUCLEOTIDE SEQUENCE [LARGE SCALE GENOMIC DNA]</scope>
    <source>
        <strain evidence="3">180601</strain>
        <tissue evidence="3">Whole Body</tissue>
    </source>
</reference>
<dbReference type="Pfam" id="PF01833">
    <property type="entry name" value="TIG"/>
    <property type="match status" value="1"/>
</dbReference>
<dbReference type="AlphaFoldDB" id="A0A6G0ZES9"/>
<feature type="non-terminal residue" evidence="3">
    <location>
        <position position="689"/>
    </location>
</feature>
<evidence type="ECO:0000313" key="3">
    <source>
        <dbReference type="EMBL" id="KAF0769471.1"/>
    </source>
</evidence>
<comment type="caution">
    <text evidence="3">The sequence shown here is derived from an EMBL/GenBank/DDBJ whole genome shotgun (WGS) entry which is preliminary data.</text>
</comment>
<dbReference type="EMBL" id="VUJU01000592">
    <property type="protein sequence ID" value="KAF0769471.1"/>
    <property type="molecule type" value="Genomic_DNA"/>
</dbReference>
<dbReference type="InterPro" id="IPR002909">
    <property type="entry name" value="IPT_dom"/>
</dbReference>
<keyword evidence="1" id="KW-0472">Membrane</keyword>
<dbReference type="Proteomes" id="UP000478052">
    <property type="component" value="Unassembled WGS sequence"/>
</dbReference>
<evidence type="ECO:0000259" key="2">
    <source>
        <dbReference type="Pfam" id="PF01833"/>
    </source>
</evidence>
<feature type="transmembrane region" description="Helical" evidence="1">
    <location>
        <begin position="622"/>
        <end position="650"/>
    </location>
</feature>
<keyword evidence="1" id="KW-1133">Transmembrane helix</keyword>
<organism evidence="3 4">
    <name type="scientific">Aphis craccivora</name>
    <name type="common">Cowpea aphid</name>
    <dbReference type="NCBI Taxonomy" id="307492"/>
    <lineage>
        <taxon>Eukaryota</taxon>
        <taxon>Metazoa</taxon>
        <taxon>Ecdysozoa</taxon>
        <taxon>Arthropoda</taxon>
        <taxon>Hexapoda</taxon>
        <taxon>Insecta</taxon>
        <taxon>Pterygota</taxon>
        <taxon>Neoptera</taxon>
        <taxon>Paraneoptera</taxon>
        <taxon>Hemiptera</taxon>
        <taxon>Sternorrhyncha</taxon>
        <taxon>Aphidomorpha</taxon>
        <taxon>Aphidoidea</taxon>
        <taxon>Aphididae</taxon>
        <taxon>Aphidini</taxon>
        <taxon>Aphis</taxon>
        <taxon>Aphis</taxon>
    </lineage>
</organism>
<accession>A0A6G0ZES9</accession>
<name>A0A6G0ZES9_APHCR</name>
<protein>
    <submittedName>
        <fullName evidence="3">IPT/TIG domain-containing protein</fullName>
    </submittedName>
</protein>
<feature type="domain" description="IPT/TIG" evidence="2">
    <location>
        <begin position="437"/>
        <end position="502"/>
    </location>
</feature>
<proteinExistence type="predicted"/>
<dbReference type="OrthoDB" id="6620289at2759"/>
<evidence type="ECO:0000256" key="1">
    <source>
        <dbReference type="SAM" id="Phobius"/>
    </source>
</evidence>
<dbReference type="PROSITE" id="PS51257">
    <property type="entry name" value="PROKAR_LIPOPROTEIN"/>
    <property type="match status" value="1"/>
</dbReference>
<sequence>MTIAHSRHYPFISLNCIYLFTNIIGSCVKCVDSVSVHSKNKRFGKFTLHLRFDYGVEDNSQISSILSCDRIATGRARPHTIGVYHVSFQQHRQHPKNKLYSSDMFAGRRLKCGHHWKHLSLNQFLFLISILTTVHEVQAEGDLSGTTTNGIATGTACAERWTCTSCTEGTTPSCSWSVAEQTCADSVAATELRSRLVVTDRSSCPKFSVENIFSAMADNKVTITVTVDDGHEGRGFVDLLDKSSVTCQLYNKTIKANVDGDRISCTLTYTKPRYNVKCRDFVPVVSHLLILFDDDKFLRFDNASDHYMIGYPSDCPDIECLDCNRNNGTHRTYCTRCSNNNTTSVNTKPFHYCEVRKTSNFVKSNSDKTKIGDMCGDSAGPAVMLRSDQPEPEVPAGNYNSFPIVSTVPTVPTVPIVPIVPTVPIVPMVPTVDDGQTFGGIASGGTMFVVKGRSFSGLQNAKACFNDKTTCVHCSIINDTSMECRSPKFVVNETQTVIETKSLKFYGKDPAGNVLKLNLDPFEYRLYQDPVFTDYMVNGCCNLTVNGLYLDQGYATGDLSILLDAENSSSVCGPITWMDSTQIVCQSSQLDPLPKQINVKVGDYISIVKLTKQKSSRFKNSLAAIILPGVVTIGAYVSFIAVLCVALIFFKSSKDYDLLHLHGPQQLAEMRPLDEKNFNDYDNNSESNN</sequence>